<dbReference type="AlphaFoldDB" id="A0A1B7X9D0"/>
<dbReference type="InterPro" id="IPR028082">
    <property type="entry name" value="Peripla_BP_I"/>
</dbReference>
<dbReference type="STRING" id="1560234.SP90_15260"/>
<keyword evidence="5" id="KW-1185">Reference proteome</keyword>
<dbReference type="PATRIC" id="fig|1560234.3.peg.2335"/>
<dbReference type="Gene3D" id="3.40.50.2300">
    <property type="match status" value="2"/>
</dbReference>
<name>A0A1B7X9D0_9BACT</name>
<dbReference type="RefSeq" id="WP_066858282.1">
    <property type="nucleotide sequence ID" value="NZ_JXMS01000034.1"/>
</dbReference>
<gene>
    <name evidence="4" type="ORF">SP90_15260</name>
</gene>
<dbReference type="PANTHER" id="PTHR47235:SF1">
    <property type="entry name" value="BLR6548 PROTEIN"/>
    <property type="match status" value="1"/>
</dbReference>
<evidence type="ECO:0000256" key="2">
    <source>
        <dbReference type="ARBA" id="ARBA00022729"/>
    </source>
</evidence>
<dbReference type="PROSITE" id="PS51257">
    <property type="entry name" value="PROKAR_LIPOPROTEIN"/>
    <property type="match status" value="1"/>
</dbReference>
<dbReference type="Proteomes" id="UP000091979">
    <property type="component" value="Unassembled WGS sequence"/>
</dbReference>
<comment type="similarity">
    <text evidence="1">Belongs to the leucine-binding protein family.</text>
</comment>
<dbReference type="SUPFAM" id="SSF53822">
    <property type="entry name" value="Periplasmic binding protein-like I"/>
    <property type="match status" value="1"/>
</dbReference>
<evidence type="ECO:0000313" key="4">
    <source>
        <dbReference type="EMBL" id="OBQ45971.1"/>
    </source>
</evidence>
<dbReference type="Pfam" id="PF13458">
    <property type="entry name" value="Peripla_BP_6"/>
    <property type="match status" value="1"/>
</dbReference>
<dbReference type="OrthoDB" id="9777352at2"/>
<dbReference type="CDD" id="cd19978">
    <property type="entry name" value="PBP1_ABC_ligand_binding-like"/>
    <property type="match status" value="1"/>
</dbReference>
<evidence type="ECO:0000259" key="3">
    <source>
        <dbReference type="Pfam" id="PF13458"/>
    </source>
</evidence>
<comment type="caution">
    <text evidence="4">The sequence shown here is derived from an EMBL/GenBank/DDBJ whole genome shotgun (WGS) entry which is preliminary data.</text>
</comment>
<proteinExistence type="inferred from homology"/>
<keyword evidence="4" id="KW-0675">Receptor</keyword>
<evidence type="ECO:0000256" key="1">
    <source>
        <dbReference type="ARBA" id="ARBA00010062"/>
    </source>
</evidence>
<sequence length="416" mass="45802">MRVAFKFAAWAMFCLALCGCDGDGYEPLRYTQVPGVSSTEITLGSSLPLKGHASYLGTQTLRGALSYLRNVNALGGVHGRLITLQAIDDGYDPTRCLANTHQLISTGNVFSLFGFVGTPTTVRVLPLIEEAEIPLVGAFTGANALRVPFNPYVFNVRASYYQETKAAVELLVSRMKYKRIAVFYQYDAYGFDGLMGTEIALREHGLAPVARGSYVRGGVDIEEALQRIVKAQPDAVVLVGTCKPCAEFIIQADARGLDAAFFNLSFVGAEELARRLPDDIKGDVLVSQVVPPPTSMQVDELMGIAEEYVRHLHEYYPEDVPNAVGLEGYVNARVIVEGLRRAGRNLTRERFMKAMESMREFPLGGYASVGFSSKDHQGLDSVYYTILNNGEFILMDDIDRQVKQNALVKREEPVTK</sequence>
<organism evidence="4 5">
    <name type="scientific">Halodesulfovibrio spirochaetisodalis</name>
    <dbReference type="NCBI Taxonomy" id="1560234"/>
    <lineage>
        <taxon>Bacteria</taxon>
        <taxon>Pseudomonadati</taxon>
        <taxon>Thermodesulfobacteriota</taxon>
        <taxon>Desulfovibrionia</taxon>
        <taxon>Desulfovibrionales</taxon>
        <taxon>Desulfovibrionaceae</taxon>
        <taxon>Halodesulfovibrio</taxon>
    </lineage>
</organism>
<evidence type="ECO:0000313" key="5">
    <source>
        <dbReference type="Proteomes" id="UP000091979"/>
    </source>
</evidence>
<reference evidence="4 5" key="1">
    <citation type="submission" date="2015-01" db="EMBL/GenBank/DDBJ databases">
        <title>Desulfovibrio sp. JC271 draft genome sequence.</title>
        <authorList>
            <person name="Shivani Y."/>
            <person name="Subhash Y."/>
            <person name="Sasikala C."/>
            <person name="Ramana C.V."/>
        </authorList>
    </citation>
    <scope>NUCLEOTIDE SEQUENCE [LARGE SCALE GENOMIC DNA]</scope>
    <source>
        <strain evidence="4 5">JC271</strain>
    </source>
</reference>
<feature type="domain" description="Leucine-binding protein" evidence="3">
    <location>
        <begin position="40"/>
        <end position="386"/>
    </location>
</feature>
<protein>
    <submittedName>
        <fullName evidence="4">Extracellular ligand-binding receptor</fullName>
    </submittedName>
</protein>
<accession>A0A1B7X9D0</accession>
<keyword evidence="2" id="KW-0732">Signal</keyword>
<dbReference type="EMBL" id="JXMS01000034">
    <property type="protein sequence ID" value="OBQ45971.1"/>
    <property type="molecule type" value="Genomic_DNA"/>
</dbReference>
<dbReference type="InterPro" id="IPR028081">
    <property type="entry name" value="Leu-bd"/>
</dbReference>
<dbReference type="PANTHER" id="PTHR47235">
    <property type="entry name" value="BLR6548 PROTEIN"/>
    <property type="match status" value="1"/>
</dbReference>